<keyword evidence="7" id="KW-0963">Cytoplasm</keyword>
<keyword evidence="6 7" id="KW-0057">Aromatic amino acid biosynthesis</keyword>
<name>A0A1I5CEB9_9FLAO</name>
<keyword evidence="5 7" id="KW-0067">ATP-binding</keyword>
<feature type="binding site" evidence="7">
    <location>
        <position position="14"/>
    </location>
    <ligand>
        <name>Mg(2+)</name>
        <dbReference type="ChEBI" id="CHEBI:18420"/>
    </ligand>
</feature>
<dbReference type="EMBL" id="FOVN01000005">
    <property type="protein sequence ID" value="SFN85385.1"/>
    <property type="molecule type" value="Genomic_DNA"/>
</dbReference>
<dbReference type="GO" id="GO:0005829">
    <property type="term" value="C:cytosol"/>
    <property type="evidence" value="ECO:0007669"/>
    <property type="project" value="TreeGrafter"/>
</dbReference>
<dbReference type="SUPFAM" id="SSF52540">
    <property type="entry name" value="P-loop containing nucleoside triphosphate hydrolases"/>
    <property type="match status" value="1"/>
</dbReference>
<dbReference type="InterPro" id="IPR000623">
    <property type="entry name" value="Shikimate_kinase/TSH1"/>
</dbReference>
<dbReference type="GO" id="GO:0005524">
    <property type="term" value="F:ATP binding"/>
    <property type="evidence" value="ECO:0007669"/>
    <property type="project" value="UniProtKB-UniRule"/>
</dbReference>
<evidence type="ECO:0000256" key="4">
    <source>
        <dbReference type="ARBA" id="ARBA00022777"/>
    </source>
</evidence>
<dbReference type="GO" id="GO:0009423">
    <property type="term" value="P:chorismate biosynthetic process"/>
    <property type="evidence" value="ECO:0007669"/>
    <property type="project" value="UniProtKB-UniRule"/>
</dbReference>
<dbReference type="Proteomes" id="UP000198705">
    <property type="component" value="Unassembled WGS sequence"/>
</dbReference>
<organism evidence="8 9">
    <name type="scientific">Bizionia echini</name>
    <dbReference type="NCBI Taxonomy" id="649333"/>
    <lineage>
        <taxon>Bacteria</taxon>
        <taxon>Pseudomonadati</taxon>
        <taxon>Bacteroidota</taxon>
        <taxon>Flavobacteriia</taxon>
        <taxon>Flavobacteriales</taxon>
        <taxon>Flavobacteriaceae</taxon>
        <taxon>Bizionia</taxon>
    </lineage>
</organism>
<dbReference type="Gene3D" id="3.40.50.300">
    <property type="entry name" value="P-loop containing nucleotide triphosphate hydrolases"/>
    <property type="match status" value="1"/>
</dbReference>
<comment type="subcellular location">
    <subcellularLocation>
        <location evidence="7">Cytoplasm</location>
    </subcellularLocation>
</comment>
<evidence type="ECO:0000256" key="2">
    <source>
        <dbReference type="ARBA" id="ARBA00022679"/>
    </source>
</evidence>
<comment type="caution">
    <text evidence="7">Lacks conserved residue(s) required for the propagation of feature annotation.</text>
</comment>
<evidence type="ECO:0000313" key="8">
    <source>
        <dbReference type="EMBL" id="SFN85385.1"/>
    </source>
</evidence>
<dbReference type="STRING" id="649333.SAMN04487989_10527"/>
<evidence type="ECO:0000256" key="6">
    <source>
        <dbReference type="ARBA" id="ARBA00023141"/>
    </source>
</evidence>
<feature type="binding site" evidence="7">
    <location>
        <position position="142"/>
    </location>
    <ligand>
        <name>substrate</name>
    </ligand>
</feature>
<dbReference type="CDD" id="cd00464">
    <property type="entry name" value="SK"/>
    <property type="match status" value="1"/>
</dbReference>
<protein>
    <recommendedName>
        <fullName evidence="7">Shikimate kinase</fullName>
        <shortName evidence="7">SK</shortName>
        <ecNumber evidence="7">2.7.1.71</ecNumber>
    </recommendedName>
</protein>
<evidence type="ECO:0000313" key="9">
    <source>
        <dbReference type="Proteomes" id="UP000198705"/>
    </source>
</evidence>
<dbReference type="PRINTS" id="PR01100">
    <property type="entry name" value="SHIKIMTKNASE"/>
</dbReference>
<evidence type="ECO:0000256" key="3">
    <source>
        <dbReference type="ARBA" id="ARBA00022741"/>
    </source>
</evidence>
<evidence type="ECO:0000256" key="1">
    <source>
        <dbReference type="ARBA" id="ARBA00022605"/>
    </source>
</evidence>
<dbReference type="GO" id="GO:0009073">
    <property type="term" value="P:aromatic amino acid family biosynthetic process"/>
    <property type="evidence" value="ECO:0007669"/>
    <property type="project" value="UniProtKB-KW"/>
</dbReference>
<dbReference type="HAMAP" id="MF_00109">
    <property type="entry name" value="Shikimate_kinase"/>
    <property type="match status" value="1"/>
</dbReference>
<keyword evidence="7" id="KW-0460">Magnesium</keyword>
<dbReference type="PANTHER" id="PTHR21087:SF16">
    <property type="entry name" value="SHIKIMATE KINASE 1, CHLOROPLASTIC"/>
    <property type="match status" value="1"/>
</dbReference>
<comment type="pathway">
    <text evidence="7">Metabolic intermediate biosynthesis; chorismate biosynthesis; chorismate from D-erythrose 4-phosphate and phosphoenolpyruvate: step 5/7.</text>
</comment>
<dbReference type="RefSeq" id="WP_092208728.1">
    <property type="nucleotide sequence ID" value="NZ_FOVN01000005.1"/>
</dbReference>
<feature type="binding site" evidence="7">
    <location>
        <position position="56"/>
    </location>
    <ligand>
        <name>substrate</name>
    </ligand>
</feature>
<feature type="binding site" evidence="7">
    <location>
        <begin position="10"/>
        <end position="15"/>
    </location>
    <ligand>
        <name>ATP</name>
        <dbReference type="ChEBI" id="CHEBI:30616"/>
    </ligand>
</feature>
<dbReference type="UniPathway" id="UPA00053">
    <property type="reaction ID" value="UER00088"/>
</dbReference>
<evidence type="ECO:0000256" key="7">
    <source>
        <dbReference type="HAMAP-Rule" id="MF_00109"/>
    </source>
</evidence>
<comment type="catalytic activity">
    <reaction evidence="7">
        <text>shikimate + ATP = 3-phosphoshikimate + ADP + H(+)</text>
        <dbReference type="Rhea" id="RHEA:13121"/>
        <dbReference type="ChEBI" id="CHEBI:15378"/>
        <dbReference type="ChEBI" id="CHEBI:30616"/>
        <dbReference type="ChEBI" id="CHEBI:36208"/>
        <dbReference type="ChEBI" id="CHEBI:145989"/>
        <dbReference type="ChEBI" id="CHEBI:456216"/>
        <dbReference type="EC" id="2.7.1.71"/>
    </reaction>
</comment>
<feature type="binding site" evidence="7">
    <location>
        <position position="78"/>
    </location>
    <ligand>
        <name>substrate</name>
    </ligand>
</feature>
<dbReference type="Pfam" id="PF01202">
    <property type="entry name" value="SKI"/>
    <property type="match status" value="1"/>
</dbReference>
<dbReference type="GO" id="GO:0004765">
    <property type="term" value="F:shikimate kinase activity"/>
    <property type="evidence" value="ECO:0007669"/>
    <property type="project" value="UniProtKB-UniRule"/>
</dbReference>
<reference evidence="9" key="1">
    <citation type="submission" date="2016-10" db="EMBL/GenBank/DDBJ databases">
        <authorList>
            <person name="Varghese N."/>
            <person name="Submissions S."/>
        </authorList>
    </citation>
    <scope>NUCLEOTIDE SEQUENCE [LARGE SCALE GENOMIC DNA]</scope>
    <source>
        <strain evidence="9">DSM 23925</strain>
    </source>
</reference>
<dbReference type="EC" id="2.7.1.71" evidence="7"/>
<sequence>MNIILLGYMTSGKSVIGKKLSQILKKPFQDLDDYIEKKEGKTISDIFTTKGEIYFRKVEAMHLESFLQQNNMILSLGGGTPCYGNNMNLIKQQLNTQSIYLNVSVAELSKRLYLNKENRPLVAHLQSEDAVAEFVGKHIFERVNFYNQADIIVNANNSPEKIIDDILLKLI</sequence>
<proteinExistence type="inferred from homology"/>
<dbReference type="GO" id="GO:0000287">
    <property type="term" value="F:magnesium ion binding"/>
    <property type="evidence" value="ECO:0007669"/>
    <property type="project" value="UniProtKB-UniRule"/>
</dbReference>
<keyword evidence="7" id="KW-0479">Metal-binding</keyword>
<comment type="subunit">
    <text evidence="7">Monomer.</text>
</comment>
<feature type="binding site" evidence="7">
    <location>
        <position position="32"/>
    </location>
    <ligand>
        <name>substrate</name>
    </ligand>
</feature>
<comment type="function">
    <text evidence="7">Catalyzes the specific phosphorylation of the 3-hydroxyl group of shikimic acid using ATP as a cosubstrate.</text>
</comment>
<keyword evidence="2 7" id="KW-0808">Transferase</keyword>
<feature type="binding site" evidence="7">
    <location>
        <position position="119"/>
    </location>
    <ligand>
        <name>ATP</name>
        <dbReference type="ChEBI" id="CHEBI:30616"/>
    </ligand>
</feature>
<comment type="similarity">
    <text evidence="7">Belongs to the shikimate kinase family.</text>
</comment>
<dbReference type="GO" id="GO:0008652">
    <property type="term" value="P:amino acid biosynthetic process"/>
    <property type="evidence" value="ECO:0007669"/>
    <property type="project" value="UniProtKB-KW"/>
</dbReference>
<dbReference type="InterPro" id="IPR031322">
    <property type="entry name" value="Shikimate/glucono_kinase"/>
</dbReference>
<evidence type="ECO:0000256" key="5">
    <source>
        <dbReference type="ARBA" id="ARBA00022840"/>
    </source>
</evidence>
<keyword evidence="9" id="KW-1185">Reference proteome</keyword>
<gene>
    <name evidence="7" type="primary">aroK</name>
    <name evidence="8" type="ORF">SAMN04487989_10527</name>
</gene>
<accession>A0A1I5CEB9</accession>
<comment type="cofactor">
    <cofactor evidence="7">
        <name>Mg(2+)</name>
        <dbReference type="ChEBI" id="CHEBI:18420"/>
    </cofactor>
    <text evidence="7">Binds 1 Mg(2+) ion per subunit.</text>
</comment>
<dbReference type="PANTHER" id="PTHR21087">
    <property type="entry name" value="SHIKIMATE KINASE"/>
    <property type="match status" value="1"/>
</dbReference>
<dbReference type="AlphaFoldDB" id="A0A1I5CEB9"/>
<keyword evidence="3 7" id="KW-0547">Nucleotide-binding</keyword>
<keyword evidence="1 7" id="KW-0028">Amino-acid biosynthesis</keyword>
<dbReference type="OrthoDB" id="9800332at2"/>
<dbReference type="InterPro" id="IPR027417">
    <property type="entry name" value="P-loop_NTPase"/>
</dbReference>
<keyword evidence="4 7" id="KW-0418">Kinase</keyword>